<sequence>MNLREKFYFLDKTGFCCSMWKKRGRSLCVTKAVTTVPNVRTNNLSISAALSINSLFYYEIRNVPYNTEIFSVYIDEFQAKLAQDGISNGIVVMYNMAFHRRPVLRKQNRFSLPYTPISSTIFSVF</sequence>
<dbReference type="Proteomes" id="UP000031668">
    <property type="component" value="Unassembled WGS sequence"/>
</dbReference>
<protein>
    <recommendedName>
        <fullName evidence="3">Tc1-like transposase DDE domain-containing protein</fullName>
    </recommendedName>
</protein>
<dbReference type="OrthoDB" id="5977738at2759"/>
<reference evidence="1 2" key="1">
    <citation type="journal article" date="2014" name="Genome Biol. Evol.">
        <title>The genome of the myxosporean Thelohanellus kitauei shows adaptations to nutrient acquisition within its fish host.</title>
        <authorList>
            <person name="Yang Y."/>
            <person name="Xiong J."/>
            <person name="Zhou Z."/>
            <person name="Huo F."/>
            <person name="Miao W."/>
            <person name="Ran C."/>
            <person name="Liu Y."/>
            <person name="Zhang J."/>
            <person name="Feng J."/>
            <person name="Wang M."/>
            <person name="Wang M."/>
            <person name="Wang L."/>
            <person name="Yao B."/>
        </authorList>
    </citation>
    <scope>NUCLEOTIDE SEQUENCE [LARGE SCALE GENOMIC DNA]</scope>
    <source>
        <strain evidence="1">Wuqing</strain>
    </source>
</reference>
<proteinExistence type="predicted"/>
<evidence type="ECO:0008006" key="3">
    <source>
        <dbReference type="Google" id="ProtNLM"/>
    </source>
</evidence>
<keyword evidence="2" id="KW-1185">Reference proteome</keyword>
<evidence type="ECO:0000313" key="1">
    <source>
        <dbReference type="EMBL" id="KII62051.1"/>
    </source>
</evidence>
<evidence type="ECO:0000313" key="2">
    <source>
        <dbReference type="Proteomes" id="UP000031668"/>
    </source>
</evidence>
<dbReference type="AlphaFoldDB" id="A0A0C2MKA9"/>
<comment type="caution">
    <text evidence="1">The sequence shown here is derived from an EMBL/GenBank/DDBJ whole genome shotgun (WGS) entry which is preliminary data.</text>
</comment>
<gene>
    <name evidence="1" type="ORF">RF11_14466</name>
</gene>
<organism evidence="1 2">
    <name type="scientific">Thelohanellus kitauei</name>
    <name type="common">Myxosporean</name>
    <dbReference type="NCBI Taxonomy" id="669202"/>
    <lineage>
        <taxon>Eukaryota</taxon>
        <taxon>Metazoa</taxon>
        <taxon>Cnidaria</taxon>
        <taxon>Myxozoa</taxon>
        <taxon>Myxosporea</taxon>
        <taxon>Bivalvulida</taxon>
        <taxon>Platysporina</taxon>
        <taxon>Myxobolidae</taxon>
        <taxon>Thelohanellus</taxon>
    </lineage>
</organism>
<accession>A0A0C2MKA9</accession>
<name>A0A0C2MKA9_THEKT</name>
<dbReference type="EMBL" id="JWZT01005127">
    <property type="protein sequence ID" value="KII62051.1"/>
    <property type="molecule type" value="Genomic_DNA"/>
</dbReference>